<dbReference type="RefSeq" id="WP_045311915.1">
    <property type="nucleotide sequence ID" value="NZ_JYJG01000084.1"/>
</dbReference>
<accession>A0A0F0H3E8</accession>
<dbReference type="AlphaFoldDB" id="A0A0F0H3E8"/>
<sequence length="180" mass="20641">MSLSADFHSLRNVQEWLQRMRDECASAGTAYAKATPSGWTGPASTAFDEYRHRARMRWFDVSDAFGSAHDAVETYLYTRVEVDRLVDFADPALADRLRRQLADEERLAVITVDRATEELWHVRSELPERVEAVLVPPPVPPPVPPRRPSPAEDFMNRPHVETVLTTYAIAARYPSWQRHR</sequence>
<comment type="caution">
    <text evidence="1">The sequence shown here is derived from an EMBL/GenBank/DDBJ whole genome shotgun (WGS) entry which is preliminary data.</text>
</comment>
<dbReference type="Proteomes" id="UP000033393">
    <property type="component" value="Unassembled WGS sequence"/>
</dbReference>
<proteinExistence type="predicted"/>
<dbReference type="PATRIC" id="fig|68170.10.peg.2741"/>
<dbReference type="EMBL" id="JYJG01000084">
    <property type="protein sequence ID" value="KJK49401.1"/>
    <property type="molecule type" value="Genomic_DNA"/>
</dbReference>
<evidence type="ECO:0000313" key="2">
    <source>
        <dbReference type="Proteomes" id="UP000033393"/>
    </source>
</evidence>
<name>A0A0F0H3E8_LENAE</name>
<reference evidence="1 2" key="1">
    <citation type="submission" date="2015-02" db="EMBL/GenBank/DDBJ databases">
        <authorList>
            <person name="Ju K.-S."/>
            <person name="Doroghazi J.R."/>
            <person name="Metcalf W."/>
        </authorList>
    </citation>
    <scope>NUCLEOTIDE SEQUENCE [LARGE SCALE GENOMIC DNA]</scope>
    <source>
        <strain evidence="1 2">NRRL B-16140</strain>
    </source>
</reference>
<gene>
    <name evidence="1" type="ORF">UK23_13960</name>
</gene>
<dbReference type="OrthoDB" id="3700350at2"/>
<organism evidence="1 2">
    <name type="scientific">Lentzea aerocolonigenes</name>
    <name type="common">Lechevalieria aerocolonigenes</name>
    <name type="synonym">Saccharothrix aerocolonigenes</name>
    <dbReference type="NCBI Taxonomy" id="68170"/>
    <lineage>
        <taxon>Bacteria</taxon>
        <taxon>Bacillati</taxon>
        <taxon>Actinomycetota</taxon>
        <taxon>Actinomycetes</taxon>
        <taxon>Pseudonocardiales</taxon>
        <taxon>Pseudonocardiaceae</taxon>
        <taxon>Lentzea</taxon>
    </lineage>
</organism>
<evidence type="ECO:0000313" key="1">
    <source>
        <dbReference type="EMBL" id="KJK49401.1"/>
    </source>
</evidence>
<protein>
    <submittedName>
        <fullName evidence="1">Uncharacterized protein</fullName>
    </submittedName>
</protein>
<keyword evidence="2" id="KW-1185">Reference proteome</keyword>